<dbReference type="EMBL" id="CP090035">
    <property type="protein sequence ID" value="UPK96607.1"/>
    <property type="molecule type" value="Genomic_DNA"/>
</dbReference>
<reference evidence="1" key="1">
    <citation type="submission" date="2021-11" db="EMBL/GenBank/DDBJ databases">
        <title>Fusarium solani-melongenae Genome sequencing and assembly.</title>
        <authorList>
            <person name="Xie S."/>
            <person name="Huang L."/>
            <person name="Zhang X."/>
        </authorList>
    </citation>
    <scope>NUCLEOTIDE SEQUENCE</scope>
    <source>
        <strain evidence="1">CRI 24-3</strain>
    </source>
</reference>
<name>A0ACD3Z688_FUSSC</name>
<organism evidence="1 2">
    <name type="scientific">Fusarium solani subsp. cucurbitae</name>
    <name type="common">Neocosmosporum cucurbitae</name>
    <dbReference type="NCBI Taxonomy" id="2747967"/>
    <lineage>
        <taxon>Eukaryota</taxon>
        <taxon>Fungi</taxon>
        <taxon>Dikarya</taxon>
        <taxon>Ascomycota</taxon>
        <taxon>Pezizomycotina</taxon>
        <taxon>Sordariomycetes</taxon>
        <taxon>Hypocreomycetidae</taxon>
        <taxon>Hypocreales</taxon>
        <taxon>Nectriaceae</taxon>
        <taxon>Fusarium</taxon>
        <taxon>Fusarium solani species complex</taxon>
    </lineage>
</organism>
<gene>
    <name evidence="1" type="ORF">LCI18_007542</name>
</gene>
<dbReference type="Proteomes" id="UP000830768">
    <property type="component" value="Chromosome 6"/>
</dbReference>
<protein>
    <submittedName>
        <fullName evidence="1">Uncharacterized protein</fullName>
    </submittedName>
</protein>
<keyword evidence="2" id="KW-1185">Reference proteome</keyword>
<evidence type="ECO:0000313" key="1">
    <source>
        <dbReference type="EMBL" id="UPK96607.1"/>
    </source>
</evidence>
<accession>A0ACD3Z688</accession>
<sequence length="830" mass="93415">MADSSLMTGALAQTKRLGKFIPGEPERWDPKLLGTRDPNPRTTVEDGIIQDLDIPISVRDGTVLRGNIYRPENRRNERLPVILNYSVYGKDGAVDICVFPPASGLDASRISKFYLFEAADPGWWCHQGYAVASVDARGSHQSEGYKGYYSHDVGLDGYDVVEWLAKQSWSNGKVALYGASGYAMVIWLTAAERPPSLAAIIPIDGMTDLYREMTFKGGIPETQFSGLYPVFWNWGRNLVEDATYGGLEHPYFDDYWKSKLPNLENIECPTYIICGWGDHCIHTRGTLNAWKKIPAKEKFLEIHQYQKWEWATTEESLGRQKAFLDKYLLGKTNEVQFWPTVRYTMRERYYGGEWRSAKSFPIETTDYTRFFLTPSKGLSHIIQGKAQSLSYNAEGGELAFDLPITQTSLEFAGHAMLRLWVEAKGADNMDLFITLRKLDRDGNQVFFPWLTVVDTGPIGFGFLRVSRRELDEKSSTPYQPVHSHQRDLPLASGDIVPVDIEIMPTSCRLRPGERLQVVISSHDYGAYPTNIPVSRHPNTVNKGTHVIHFGGKYDSHLVLPILPPVTNSYSENNKTVKMAMLASRVPGWKDDKFLREYTEVHAGMTQKIAAQVPVLRNYTQVVAVPKPAVRLIGMDASTSTLRDCSTILGWSTLKALWGSFHAPDYKASAGSHVFVDESATIGLLCQSTVDIVIDPVEFENSDKDSVLMVFYLAKNSQVAKDRLGEDMTARASAIVETSSGTKLLRYAMNKSITPDDTDDFFADTPFLTADWTTMGAMEQFWFADMDGARAFLEDENRKRVLEDLPESFDLYKSVFLVGRENRVVTKDLGF</sequence>
<proteinExistence type="predicted"/>
<evidence type="ECO:0000313" key="2">
    <source>
        <dbReference type="Proteomes" id="UP000830768"/>
    </source>
</evidence>